<proteinExistence type="predicted"/>
<dbReference type="Proteomes" id="UP000323653">
    <property type="component" value="Chromosome"/>
</dbReference>
<dbReference type="RefSeq" id="WP_149073560.1">
    <property type="nucleotide sequence ID" value="NZ_CP043329.1"/>
</dbReference>
<gene>
    <name evidence="1" type="ORF">FYC62_00730</name>
</gene>
<evidence type="ECO:0000313" key="2">
    <source>
        <dbReference type="Proteomes" id="UP000323653"/>
    </source>
</evidence>
<dbReference type="KEGG" id="pej:FYC62_00730"/>
<dbReference type="EMBL" id="CP043329">
    <property type="protein sequence ID" value="QEK50354.1"/>
    <property type="molecule type" value="Genomic_DNA"/>
</dbReference>
<organism evidence="1 2">
    <name type="scientific">Pedobacter aquae</name>
    <dbReference type="NCBI Taxonomy" id="2605747"/>
    <lineage>
        <taxon>Bacteria</taxon>
        <taxon>Pseudomonadati</taxon>
        <taxon>Bacteroidota</taxon>
        <taxon>Sphingobacteriia</taxon>
        <taxon>Sphingobacteriales</taxon>
        <taxon>Sphingobacteriaceae</taxon>
        <taxon>Pedobacter</taxon>
    </lineage>
</organism>
<sequence length="131" mass="14822">MEKVPFTPAGLQQLLTTLYALSDQELNLVADALHQNFKLWVAEHFDLDEAQLAYLHNLDERFVSQAAARGSYFMAHRLPIGLNKMEAPALRSDGKDRGKLLNLNESSNSNFTPELAYSNLESLTFNITYFN</sequence>
<accession>A0A5C0VH83</accession>
<reference evidence="1 2" key="1">
    <citation type="submission" date="2019-08" db="EMBL/GenBank/DDBJ databases">
        <title>Pedobacter sp. nov., isolated from Han river, South Korea.</title>
        <authorList>
            <person name="Lee D.-H."/>
            <person name="Kim Y.-S."/>
            <person name="Hwang E.-M."/>
            <person name="Le Tran T.C."/>
            <person name="Cha C.-J."/>
        </authorList>
    </citation>
    <scope>NUCLEOTIDE SEQUENCE [LARGE SCALE GENOMIC DNA]</scope>
    <source>
        <strain evidence="1 2">CJ43</strain>
    </source>
</reference>
<keyword evidence="2" id="KW-1185">Reference proteome</keyword>
<protein>
    <submittedName>
        <fullName evidence="1">Uncharacterized protein</fullName>
    </submittedName>
</protein>
<dbReference type="AlphaFoldDB" id="A0A5C0VH83"/>
<evidence type="ECO:0000313" key="1">
    <source>
        <dbReference type="EMBL" id="QEK50354.1"/>
    </source>
</evidence>
<name>A0A5C0VH83_9SPHI</name>